<protein>
    <submittedName>
        <fullName evidence="1">Uncharacterized protein</fullName>
    </submittedName>
</protein>
<dbReference type="AlphaFoldDB" id="A0A3D9HJT4"/>
<organism evidence="1 2">
    <name type="scientific">Aestuariispira insulae</name>
    <dbReference type="NCBI Taxonomy" id="1461337"/>
    <lineage>
        <taxon>Bacteria</taxon>
        <taxon>Pseudomonadati</taxon>
        <taxon>Pseudomonadota</taxon>
        <taxon>Alphaproteobacteria</taxon>
        <taxon>Rhodospirillales</taxon>
        <taxon>Kiloniellaceae</taxon>
        <taxon>Aestuariispira</taxon>
    </lineage>
</organism>
<dbReference type="RefSeq" id="WP_115937022.1">
    <property type="nucleotide sequence ID" value="NZ_QRDW01000005.1"/>
</dbReference>
<proteinExistence type="predicted"/>
<comment type="caution">
    <text evidence="1">The sequence shown here is derived from an EMBL/GenBank/DDBJ whole genome shotgun (WGS) entry which is preliminary data.</text>
</comment>
<accession>A0A3D9HJT4</accession>
<gene>
    <name evidence="1" type="ORF">DFP90_105140</name>
</gene>
<evidence type="ECO:0000313" key="2">
    <source>
        <dbReference type="Proteomes" id="UP000256845"/>
    </source>
</evidence>
<reference evidence="1 2" key="1">
    <citation type="submission" date="2018-07" db="EMBL/GenBank/DDBJ databases">
        <title>Genomic Encyclopedia of Type Strains, Phase III (KMG-III): the genomes of soil and plant-associated and newly described type strains.</title>
        <authorList>
            <person name="Whitman W."/>
        </authorList>
    </citation>
    <scope>NUCLEOTIDE SEQUENCE [LARGE SCALE GENOMIC DNA]</scope>
    <source>
        <strain evidence="1 2">CECT 8488</strain>
    </source>
</reference>
<keyword evidence="2" id="KW-1185">Reference proteome</keyword>
<dbReference type="OrthoDB" id="9825065at2"/>
<evidence type="ECO:0000313" key="1">
    <source>
        <dbReference type="EMBL" id="RED49769.1"/>
    </source>
</evidence>
<dbReference type="Proteomes" id="UP000256845">
    <property type="component" value="Unassembled WGS sequence"/>
</dbReference>
<name>A0A3D9HJT4_9PROT</name>
<sequence length="357" mass="39973">MVNSISGFVGIQHSVSTLLDNITNPKKPGEFTPKATGVINIQTTLDNAKQDATKQLIIRGALNRLEGIRQGLIDPSEDWETTAGYLMLTGQPFRLLVDEVGNITTEAQIEGDLDGYNDVQKAAIRQAAEDFKSMGEAVDLQNTREGFRSKLVGAVIKLVQLEQHFPAIEQWEKDFQLYEDIGVPVKVALNADGELIALNQLDHDFSEYENEEDQLKLLAARDRLERIIDGTATASQLWEFTALGYHSDRDNYFLGLDDNGDVAVFSNVRIDPDTSQYTADHLIPDFLKVSNDAEIKTTAQWQDDAISLYQDNRPFMFDFDYTGQLVTRSIDFNSVMGLHKPIDRSDLILQAQLNLLA</sequence>
<dbReference type="EMBL" id="QRDW01000005">
    <property type="protein sequence ID" value="RED49769.1"/>
    <property type="molecule type" value="Genomic_DNA"/>
</dbReference>